<dbReference type="RefSeq" id="WP_344365394.1">
    <property type="nucleotide sequence ID" value="NZ_BAAASR010000030.1"/>
</dbReference>
<feature type="domain" description="Squalene cyclase N-terminal" evidence="7">
    <location>
        <begin position="34"/>
        <end position="336"/>
    </location>
</feature>
<dbReference type="Pfam" id="PF13243">
    <property type="entry name" value="SQHop_cyclase_C"/>
    <property type="match status" value="1"/>
</dbReference>
<feature type="region of interest" description="Disordered" evidence="5">
    <location>
        <begin position="1"/>
        <end position="33"/>
    </location>
</feature>
<protein>
    <submittedName>
        <fullName evidence="8">Squalene--hopene cyclase</fullName>
    </submittedName>
</protein>
<gene>
    <name evidence="8" type="primary">shc_2</name>
    <name evidence="8" type="ORF">GCM10010393_51060</name>
</gene>
<evidence type="ECO:0000256" key="5">
    <source>
        <dbReference type="SAM" id="MobiDB-lite"/>
    </source>
</evidence>
<evidence type="ECO:0000256" key="4">
    <source>
        <dbReference type="ARBA" id="ARBA00022737"/>
    </source>
</evidence>
<comment type="similarity">
    <text evidence="2">Belongs to the terpene cyclase/mutase family.</text>
</comment>
<reference evidence="8 9" key="1">
    <citation type="journal article" date="2019" name="Int. J. Syst. Evol. Microbiol.">
        <title>The Global Catalogue of Microorganisms (GCM) 10K type strain sequencing project: providing services to taxonomists for standard genome sequencing and annotation.</title>
        <authorList>
            <consortium name="The Broad Institute Genomics Platform"/>
            <consortium name="The Broad Institute Genome Sequencing Center for Infectious Disease"/>
            <person name="Wu L."/>
            <person name="Ma J."/>
        </authorList>
    </citation>
    <scope>NUCLEOTIDE SEQUENCE [LARGE SCALE GENOMIC DNA]</scope>
    <source>
        <strain evidence="8 9">JCM 5062</strain>
    </source>
</reference>
<evidence type="ECO:0000313" key="8">
    <source>
        <dbReference type="EMBL" id="GAA2511949.1"/>
    </source>
</evidence>
<dbReference type="EMBL" id="BAAASR010000030">
    <property type="protein sequence ID" value="GAA2511949.1"/>
    <property type="molecule type" value="Genomic_DNA"/>
</dbReference>
<dbReference type="SUPFAM" id="SSF48239">
    <property type="entry name" value="Terpenoid cyclases/Protein prenyltransferases"/>
    <property type="match status" value="2"/>
</dbReference>
<evidence type="ECO:0000256" key="1">
    <source>
        <dbReference type="ARBA" id="ARBA00004999"/>
    </source>
</evidence>
<dbReference type="InterPro" id="IPR018333">
    <property type="entry name" value="Squalene_cyclase"/>
</dbReference>
<dbReference type="Proteomes" id="UP001499942">
    <property type="component" value="Unassembled WGS sequence"/>
</dbReference>
<keyword evidence="3" id="KW-0479">Metal-binding</keyword>
<evidence type="ECO:0000313" key="9">
    <source>
        <dbReference type="Proteomes" id="UP001499942"/>
    </source>
</evidence>
<dbReference type="SFLD" id="SFLDG01016">
    <property type="entry name" value="Prenyltransferase_Like_2"/>
    <property type="match status" value="1"/>
</dbReference>
<dbReference type="PANTHER" id="PTHR11764">
    <property type="entry name" value="TERPENE CYCLASE/MUTASE FAMILY MEMBER"/>
    <property type="match status" value="1"/>
</dbReference>
<dbReference type="InterPro" id="IPR032696">
    <property type="entry name" value="SQ_cyclase_C"/>
</dbReference>
<feature type="domain" description="Squalene cyclase C-terminal" evidence="6">
    <location>
        <begin position="348"/>
        <end position="677"/>
    </location>
</feature>
<feature type="region of interest" description="Disordered" evidence="5">
    <location>
        <begin position="219"/>
        <end position="252"/>
    </location>
</feature>
<comment type="caution">
    <text evidence="8">The sequence shown here is derived from an EMBL/GenBank/DDBJ whole genome shotgun (WGS) entry which is preliminary data.</text>
</comment>
<proteinExistence type="inferred from homology"/>
<evidence type="ECO:0000259" key="7">
    <source>
        <dbReference type="Pfam" id="PF13249"/>
    </source>
</evidence>
<evidence type="ECO:0000256" key="2">
    <source>
        <dbReference type="ARBA" id="ARBA00009755"/>
    </source>
</evidence>
<dbReference type="Gene3D" id="1.50.10.20">
    <property type="match status" value="2"/>
</dbReference>
<keyword evidence="4" id="KW-0677">Repeat</keyword>
<dbReference type="NCBIfam" id="TIGR01787">
    <property type="entry name" value="squalene_cyclas"/>
    <property type="match status" value="1"/>
</dbReference>
<dbReference type="Pfam" id="PF13249">
    <property type="entry name" value="SQHop_cyclase_N"/>
    <property type="match status" value="1"/>
</dbReference>
<accession>A0ABN3MZY3</accession>
<dbReference type="PANTHER" id="PTHR11764:SF20">
    <property type="entry name" value="LANOSTEROL SYNTHASE"/>
    <property type="match status" value="1"/>
</dbReference>
<evidence type="ECO:0000256" key="3">
    <source>
        <dbReference type="ARBA" id="ARBA00022723"/>
    </source>
</evidence>
<dbReference type="InterPro" id="IPR008930">
    <property type="entry name" value="Terpenoid_cyclase/PrenylTrfase"/>
</dbReference>
<dbReference type="InterPro" id="IPR032697">
    <property type="entry name" value="SQ_cyclase_N"/>
</dbReference>
<keyword evidence="9" id="KW-1185">Reference proteome</keyword>
<name>A0ABN3MZY3_9ACTN</name>
<feature type="compositionally biased region" description="Low complexity" evidence="5">
    <location>
        <begin position="7"/>
        <end position="19"/>
    </location>
</feature>
<organism evidence="8 9">
    <name type="scientific">Streptomyces gobitricini</name>
    <dbReference type="NCBI Taxonomy" id="68211"/>
    <lineage>
        <taxon>Bacteria</taxon>
        <taxon>Bacillati</taxon>
        <taxon>Actinomycetota</taxon>
        <taxon>Actinomycetes</taxon>
        <taxon>Kitasatosporales</taxon>
        <taxon>Streptomycetaceae</taxon>
        <taxon>Streptomyces</taxon>
    </lineage>
</organism>
<comment type="pathway">
    <text evidence="1">Secondary metabolite biosynthesis; hopanoid biosynthesis.</text>
</comment>
<sequence length="691" mass="75017">MTENVKPPSAAPHAAVPHAAPAPPLPTPRTAHRRATDRLLAQQRPDGCWEGEMVWNTMILSQYVIVAHIVGRPTDPREREAMVQHYRTTVTADGGWGLHPESATSMYCTVLAHVALRLLGEDPDGELCRRAVSWMRAQPGGVPSVPGWGKFWLALVGLYDYRDVAPAPPEIFLLPRRAPVHPDRLYCHTRAIYQAMAYLYGCRYRAGLGPLGGELRAELFGEPDAPPRAGGSGPSGHGALPRGRRASGPDVHVPPGRLLRAVYALARGYERRPARRVRDRALERCRLRVVHEQRVTAGLGISPVSALLNVLVLHHSRPGSGAADEALAALAYWRWEDHDGIRYAGARSHTWDTAFAVEALLADGTATGATGRALDRATAFLRGAQVSREVPDPAVTGRSPALGGWCFSEGGHRWPVSDCTAEAVAALLHVRGRLPREAWITPGRVGEAALFLLDRQNRDGGFGTYERRRGPRWLEALNPAEMFSDCVVEGSYVECTGSALVALASLPPGVPGLSPAAVARARKRAVAFLLRGQDGDGSWPAAWGVNRIYGTWFAVRGLRAAGLPAAHPALRRAADWLRAVQRADGGWGEHHRGCTENRYVEHRVSQPVSTAWALLALMEVARQDDPAVEAGVRWLCARQEPDGTWVSSSVNGVFFGTAMLDYRLYVSYFPAWALGRWLRAADAGSGGPGSQ</sequence>
<evidence type="ECO:0000259" key="6">
    <source>
        <dbReference type="Pfam" id="PF13243"/>
    </source>
</evidence>